<dbReference type="PROSITE" id="PS50005">
    <property type="entry name" value="TPR"/>
    <property type="match status" value="1"/>
</dbReference>
<dbReference type="eggNOG" id="COG3266">
    <property type="taxonomic scope" value="Bacteria"/>
</dbReference>
<protein>
    <submittedName>
        <fullName evidence="7">TPR repeat-containing protein</fullName>
    </submittedName>
</protein>
<keyword evidence="5" id="KW-0732">Signal</keyword>
<dbReference type="PANTHER" id="PTHR44943:SF8">
    <property type="entry name" value="TPR REPEAT-CONTAINING PROTEIN MJ0263"/>
    <property type="match status" value="1"/>
</dbReference>
<dbReference type="InterPro" id="IPR056203">
    <property type="entry name" value="Cds6_C"/>
</dbReference>
<feature type="compositionally biased region" description="Polar residues" evidence="4">
    <location>
        <begin position="276"/>
        <end position="285"/>
    </location>
</feature>
<evidence type="ECO:0000313" key="7">
    <source>
        <dbReference type="EMBL" id="ACT51492.1"/>
    </source>
</evidence>
<dbReference type="RefSeq" id="WP_015830804.1">
    <property type="nucleotide sequence ID" value="NC_012969.1"/>
</dbReference>
<dbReference type="InterPro" id="IPR051685">
    <property type="entry name" value="Ycf3/AcsC/BcsC/TPR_MFPF"/>
</dbReference>
<gene>
    <name evidence="7" type="ordered locus">Msip34_2250</name>
</gene>
<evidence type="ECO:0000256" key="1">
    <source>
        <dbReference type="ARBA" id="ARBA00022737"/>
    </source>
</evidence>
<dbReference type="PROSITE" id="PS50293">
    <property type="entry name" value="TPR_REGION"/>
    <property type="match status" value="1"/>
</dbReference>
<feature type="compositionally biased region" description="Pro residues" evidence="4">
    <location>
        <begin position="240"/>
        <end position="258"/>
    </location>
</feature>
<feature type="signal peptide" evidence="5">
    <location>
        <begin position="1"/>
        <end position="24"/>
    </location>
</feature>
<name>C6X9V1_METGS</name>
<dbReference type="InterPro" id="IPR032710">
    <property type="entry name" value="NTF2-like_dom_sf"/>
</dbReference>
<dbReference type="STRING" id="582744.Msip34_2250"/>
<reference evidence="7 8" key="2">
    <citation type="journal article" date="2011" name="J. Bacteriol.">
        <title>Genomes of three methylotrophs from a single niche uncover genetic and metabolic divergence of Methylophilaceae.</title>
        <authorList>
            <person name="Lapidus A."/>
            <person name="Clum A."/>
            <person name="Labutti K."/>
            <person name="Kaluzhnaya M.G."/>
            <person name="Lim S."/>
            <person name="Beck D.A."/>
            <person name="Glavina Del Rio T."/>
            <person name="Nolan M."/>
            <person name="Mavromatis K."/>
            <person name="Huntemann M."/>
            <person name="Lucas S."/>
            <person name="Lidstrom M.E."/>
            <person name="Ivanova N."/>
            <person name="Chistoserdova L."/>
        </authorList>
    </citation>
    <scope>NUCLEOTIDE SEQUENCE [LARGE SCALE GENOMIC DNA]</scope>
    <source>
        <strain evidence="7 8">SIP3-4</strain>
    </source>
</reference>
<dbReference type="eggNOG" id="COG0457">
    <property type="taxonomic scope" value="Bacteria"/>
</dbReference>
<evidence type="ECO:0000256" key="3">
    <source>
        <dbReference type="PROSITE-ProRule" id="PRU00339"/>
    </source>
</evidence>
<dbReference type="KEGG" id="mei:Msip34_2250"/>
<accession>C6X9V1</accession>
<dbReference type="SUPFAM" id="SSF54427">
    <property type="entry name" value="NTF2-like"/>
    <property type="match status" value="1"/>
</dbReference>
<evidence type="ECO:0000256" key="2">
    <source>
        <dbReference type="ARBA" id="ARBA00022803"/>
    </source>
</evidence>
<organism evidence="7 8">
    <name type="scientific">Methylovorus glucosotrophus (strain SIP3-4)</name>
    <dbReference type="NCBI Taxonomy" id="582744"/>
    <lineage>
        <taxon>Bacteria</taxon>
        <taxon>Pseudomonadati</taxon>
        <taxon>Pseudomonadota</taxon>
        <taxon>Betaproteobacteria</taxon>
        <taxon>Nitrosomonadales</taxon>
        <taxon>Methylophilaceae</taxon>
        <taxon>Methylovorus</taxon>
    </lineage>
</organism>
<evidence type="ECO:0000256" key="4">
    <source>
        <dbReference type="SAM" id="MobiDB-lite"/>
    </source>
</evidence>
<dbReference type="SUPFAM" id="SSF48452">
    <property type="entry name" value="TPR-like"/>
    <property type="match status" value="1"/>
</dbReference>
<dbReference type="OrthoDB" id="5294075at2"/>
<dbReference type="Proteomes" id="UP000002743">
    <property type="component" value="Chromosome"/>
</dbReference>
<dbReference type="PANTHER" id="PTHR44943">
    <property type="entry name" value="CELLULOSE SYNTHASE OPERON PROTEIN C"/>
    <property type="match status" value="1"/>
</dbReference>
<proteinExistence type="predicted"/>
<reference evidence="8" key="1">
    <citation type="submission" date="2009-07" db="EMBL/GenBank/DDBJ databases">
        <title>Complete sequence of chromosome of Methylovorus sp. SIP3-4.</title>
        <authorList>
            <person name="Lucas S."/>
            <person name="Copeland A."/>
            <person name="Lapidus A."/>
            <person name="Glavina del Rio T."/>
            <person name="Tice H."/>
            <person name="Bruce D."/>
            <person name="Goodwin L."/>
            <person name="Pitluck S."/>
            <person name="Clum A."/>
            <person name="Larimer F."/>
            <person name="Land M."/>
            <person name="Hauser L."/>
            <person name="Kyrpides N."/>
            <person name="Mikhailova N."/>
            <person name="Kayluzhnaya M."/>
            <person name="Chistoserdova L."/>
        </authorList>
    </citation>
    <scope>NUCLEOTIDE SEQUENCE [LARGE SCALE GENOMIC DNA]</scope>
    <source>
        <strain evidence="8">SIP3-4</strain>
    </source>
</reference>
<feature type="region of interest" description="Disordered" evidence="4">
    <location>
        <begin position="214"/>
        <end position="287"/>
    </location>
</feature>
<feature type="chain" id="PRO_5002973755" evidence="5">
    <location>
        <begin position="25"/>
        <end position="400"/>
    </location>
</feature>
<dbReference type="HOGENOM" id="CLU_037727_0_0_4"/>
<dbReference type="SMART" id="SM00028">
    <property type="entry name" value="TPR"/>
    <property type="match status" value="3"/>
</dbReference>
<dbReference type="Pfam" id="PF13414">
    <property type="entry name" value="TPR_11"/>
    <property type="match status" value="1"/>
</dbReference>
<dbReference type="Pfam" id="PF13432">
    <property type="entry name" value="TPR_16"/>
    <property type="match status" value="1"/>
</dbReference>
<keyword evidence="8" id="KW-1185">Reference proteome</keyword>
<feature type="domain" description="Cds6 C-terminal" evidence="6">
    <location>
        <begin position="293"/>
        <end position="395"/>
    </location>
</feature>
<evidence type="ECO:0000313" key="8">
    <source>
        <dbReference type="Proteomes" id="UP000002743"/>
    </source>
</evidence>
<feature type="region of interest" description="Disordered" evidence="4">
    <location>
        <begin position="318"/>
        <end position="339"/>
    </location>
</feature>
<dbReference type="InterPro" id="IPR019734">
    <property type="entry name" value="TPR_rpt"/>
</dbReference>
<dbReference type="Gene3D" id="3.10.450.50">
    <property type="match status" value="1"/>
</dbReference>
<feature type="repeat" description="TPR" evidence="3">
    <location>
        <begin position="91"/>
        <end position="124"/>
    </location>
</feature>
<dbReference type="Gene3D" id="1.25.40.10">
    <property type="entry name" value="Tetratricopeptide repeat domain"/>
    <property type="match status" value="1"/>
</dbReference>
<sequence precursor="true">MPALRTLPPLFVVLALILPVAAQADELKDISQLAQQGQAPQALTKLNAYIAKNPKSVDALFLRGVILTDTGKRDEAMKAFTEMTEKYPALPEPYNNLAVLYAERGEYDKARQALESAIKTHPSYATAHENLGDIYARMASQAYDKALQLDNGNARPQSKLALIKSLSTSAPPTQLASQSNSATSFTLAPAPLVNLGNGQVRALEQTKPVVKYEIPAKPDTTSRPASVVTEIKTPDAKPAAPKPEIPVETPPKPTPVPPKTAETSKPAAEPAKPQDQAKSGSNKSAGNLDEQAIEQAVRQWAKAWSDKNVPAYLASYGASFKTPDGQSRQEWEKTRKQRISAPASISVEVSNLRFKQDGDLVRASFKQSYRAGGTAMRTSKTLVLKKGGNRWLIEQELTDR</sequence>
<evidence type="ECO:0000259" key="6">
    <source>
        <dbReference type="Pfam" id="PF24125"/>
    </source>
</evidence>
<dbReference type="AlphaFoldDB" id="C6X9V1"/>
<evidence type="ECO:0000256" key="5">
    <source>
        <dbReference type="SAM" id="SignalP"/>
    </source>
</evidence>
<keyword evidence="1" id="KW-0677">Repeat</keyword>
<dbReference type="EMBL" id="CP001674">
    <property type="protein sequence ID" value="ACT51492.1"/>
    <property type="molecule type" value="Genomic_DNA"/>
</dbReference>
<keyword evidence="2 3" id="KW-0802">TPR repeat</keyword>
<dbReference type="Pfam" id="PF24125">
    <property type="entry name" value="Cds6_C"/>
    <property type="match status" value="1"/>
</dbReference>
<dbReference type="InterPro" id="IPR011990">
    <property type="entry name" value="TPR-like_helical_dom_sf"/>
</dbReference>